<dbReference type="InterPro" id="IPR054491">
    <property type="entry name" value="MGH1-like_GH"/>
</dbReference>
<sequence length="698" mass="78687">MDYRVLKENDLFILTDKDGNIPNKDRTEKGLYYQDTRFLSMYQLELEGIDLILLSSRSEQNYLGTVRLTNAETRSGNEIVLWRESLGVHRKRFIYNGVFYEKITFENYNNFPLTVRPKLRFGADYNHMFAVRGYLEGRRGVLQAPAVTNDGLILGYEGSDGISRQTVIQVEPSPKSASEQGTLSLEVHVRPESTASVNVVICPVIANQVPERVTFEQALDALEASYGEWRQASTKAFSDSELFNKVYERSLLDMRALLTDLGEGRFPVAGIPWYAVPFGRDSLIAAIQLLSVNPDIAKGTLKTLAKYQGREVNAWRDEQPGKILHELRFGEPANNHDIPHTPYYGTIDATPLFLVLAAEYYRWTGDIELMRELLSHLKAGISWINQYGDRDQDGFVEYCQESGKGIANQGWKDSADSIVHKNGELARAPIALAEVQGYVYDAKTKLADVMNDLEEHELAAQLRQEAAALKQAFAERFWLEEEQFVTVALDGDKNKVESVTSNPGHCLWSCLLTKEQEEKVVKRLLAPDMFSGYGIRTMSTTSTRYNPMSYHDGSIWPHDNSLIMLGMKQLGYAREAMEVVEALLEAASHFEYHRLPELFCGYDREEEPYPVDYPVACSPQAWAAGTVFVMLQTMLGIQPDVPRGLVRFSPSLPPSINRLKVTDISVGQGTLDVLLLKDEEGEVTVKMLKNETGLQVMI</sequence>
<accession>A0ABU0CRD9</accession>
<evidence type="ECO:0000313" key="4">
    <source>
        <dbReference type="Proteomes" id="UP001232445"/>
    </source>
</evidence>
<keyword evidence="4" id="KW-1185">Reference proteome</keyword>
<dbReference type="SUPFAM" id="SSF48208">
    <property type="entry name" value="Six-hairpin glycosidases"/>
    <property type="match status" value="1"/>
</dbReference>
<dbReference type="RefSeq" id="WP_307338240.1">
    <property type="nucleotide sequence ID" value="NZ_JAUSUQ010000005.1"/>
</dbReference>
<name>A0ABU0CRD9_9BACI</name>
<dbReference type="Pfam" id="PF22422">
    <property type="entry name" value="MGH1-like_GH"/>
    <property type="match status" value="1"/>
</dbReference>
<dbReference type="EMBL" id="JAUSUQ010000005">
    <property type="protein sequence ID" value="MDQ0338991.1"/>
    <property type="molecule type" value="Genomic_DNA"/>
</dbReference>
<proteinExistence type="predicted"/>
<dbReference type="Pfam" id="PF14742">
    <property type="entry name" value="GDE_N_bis"/>
    <property type="match status" value="1"/>
</dbReference>
<reference evidence="3 4" key="1">
    <citation type="submission" date="2023-07" db="EMBL/GenBank/DDBJ databases">
        <title>Genomic Encyclopedia of Type Strains, Phase IV (KMG-IV): sequencing the most valuable type-strain genomes for metagenomic binning, comparative biology and taxonomic classification.</title>
        <authorList>
            <person name="Goeker M."/>
        </authorList>
    </citation>
    <scope>NUCLEOTIDE SEQUENCE [LARGE SCALE GENOMIC DNA]</scope>
    <source>
        <strain evidence="3 4">DSM 17740</strain>
    </source>
</reference>
<comment type="caution">
    <text evidence="3">The sequence shown here is derived from an EMBL/GenBank/DDBJ whole genome shotgun (WGS) entry which is preliminary data.</text>
</comment>
<organism evidence="3 4">
    <name type="scientific">Caldalkalibacillus uzonensis</name>
    <dbReference type="NCBI Taxonomy" id="353224"/>
    <lineage>
        <taxon>Bacteria</taxon>
        <taxon>Bacillati</taxon>
        <taxon>Bacillota</taxon>
        <taxon>Bacilli</taxon>
        <taxon>Bacillales</taxon>
        <taxon>Bacillaceae</taxon>
        <taxon>Caldalkalibacillus</taxon>
    </lineage>
</organism>
<dbReference type="InterPro" id="IPR008928">
    <property type="entry name" value="6-hairpin_glycosidase_sf"/>
</dbReference>
<gene>
    <name evidence="3" type="ORF">J2S00_001777</name>
</gene>
<dbReference type="Gene3D" id="1.50.10.10">
    <property type="match status" value="1"/>
</dbReference>
<dbReference type="Proteomes" id="UP001232445">
    <property type="component" value="Unassembled WGS sequence"/>
</dbReference>
<dbReference type="InterPro" id="IPR032856">
    <property type="entry name" value="GDE_N_bis"/>
</dbReference>
<dbReference type="InterPro" id="IPR012341">
    <property type="entry name" value="6hp_glycosidase-like_sf"/>
</dbReference>
<evidence type="ECO:0000313" key="3">
    <source>
        <dbReference type="EMBL" id="MDQ0338991.1"/>
    </source>
</evidence>
<evidence type="ECO:0000259" key="2">
    <source>
        <dbReference type="Pfam" id="PF22422"/>
    </source>
</evidence>
<protein>
    <submittedName>
        <fullName evidence="3">Glycogen debranching enzyme</fullName>
    </submittedName>
</protein>
<feature type="domain" description="Putative glycogen debranching enzyme N-terminal" evidence="1">
    <location>
        <begin position="6"/>
        <end position="198"/>
    </location>
</feature>
<feature type="domain" description="Mannosylglycerate hydrolase MGH1-like glycoside hydrolase" evidence="2">
    <location>
        <begin position="281"/>
        <end position="589"/>
    </location>
</feature>
<evidence type="ECO:0000259" key="1">
    <source>
        <dbReference type="Pfam" id="PF14742"/>
    </source>
</evidence>